<sequence>MRHLQIAAILVHPFDYLCRGDLLEIPHKVSHAPSTPSCVLRPRTVKLNRIQANSIAEPVMFFQGEFFSGFQPHTTPAYGRDSLPPPRRKRGKKSASVAVVLWPPHIIFPTLQPRFTLSKQLLEGKHSLSSVLS</sequence>
<dbReference type="AlphaFoldDB" id="A0A4C1YG61"/>
<proteinExistence type="predicted"/>
<dbReference type="Proteomes" id="UP000299102">
    <property type="component" value="Unassembled WGS sequence"/>
</dbReference>
<organism evidence="1 2">
    <name type="scientific">Eumeta variegata</name>
    <name type="common">Bagworm moth</name>
    <name type="synonym">Eumeta japonica</name>
    <dbReference type="NCBI Taxonomy" id="151549"/>
    <lineage>
        <taxon>Eukaryota</taxon>
        <taxon>Metazoa</taxon>
        <taxon>Ecdysozoa</taxon>
        <taxon>Arthropoda</taxon>
        <taxon>Hexapoda</taxon>
        <taxon>Insecta</taxon>
        <taxon>Pterygota</taxon>
        <taxon>Neoptera</taxon>
        <taxon>Endopterygota</taxon>
        <taxon>Lepidoptera</taxon>
        <taxon>Glossata</taxon>
        <taxon>Ditrysia</taxon>
        <taxon>Tineoidea</taxon>
        <taxon>Psychidae</taxon>
        <taxon>Oiketicinae</taxon>
        <taxon>Eumeta</taxon>
    </lineage>
</organism>
<evidence type="ECO:0000313" key="1">
    <source>
        <dbReference type="EMBL" id="GBP75058.1"/>
    </source>
</evidence>
<accession>A0A4C1YG61</accession>
<gene>
    <name evidence="1" type="ORF">EVAR_48738_1</name>
</gene>
<name>A0A4C1YG61_EUMVA</name>
<reference evidence="1 2" key="1">
    <citation type="journal article" date="2019" name="Commun. Biol.">
        <title>The bagworm genome reveals a unique fibroin gene that provides high tensile strength.</title>
        <authorList>
            <person name="Kono N."/>
            <person name="Nakamura H."/>
            <person name="Ohtoshi R."/>
            <person name="Tomita M."/>
            <person name="Numata K."/>
            <person name="Arakawa K."/>
        </authorList>
    </citation>
    <scope>NUCLEOTIDE SEQUENCE [LARGE SCALE GENOMIC DNA]</scope>
</reference>
<keyword evidence="2" id="KW-1185">Reference proteome</keyword>
<evidence type="ECO:0000313" key="2">
    <source>
        <dbReference type="Proteomes" id="UP000299102"/>
    </source>
</evidence>
<comment type="caution">
    <text evidence="1">The sequence shown here is derived from an EMBL/GenBank/DDBJ whole genome shotgun (WGS) entry which is preliminary data.</text>
</comment>
<dbReference type="EMBL" id="BGZK01001234">
    <property type="protein sequence ID" value="GBP75058.1"/>
    <property type="molecule type" value="Genomic_DNA"/>
</dbReference>
<protein>
    <submittedName>
        <fullName evidence="1">Uncharacterized protein</fullName>
    </submittedName>
</protein>